<feature type="signal peptide" evidence="14">
    <location>
        <begin position="1"/>
        <end position="20"/>
    </location>
</feature>
<evidence type="ECO:0000256" key="8">
    <source>
        <dbReference type="ARBA" id="ARBA00022927"/>
    </source>
</evidence>
<dbReference type="GO" id="GO:0072546">
    <property type="term" value="C:EMC complex"/>
    <property type="evidence" value="ECO:0007669"/>
    <property type="project" value="TreeGrafter"/>
</dbReference>
<dbReference type="Proteomes" id="UP000769528">
    <property type="component" value="Unassembled WGS sequence"/>
</dbReference>
<evidence type="ECO:0000256" key="11">
    <source>
        <dbReference type="ARBA" id="ARBA00023180"/>
    </source>
</evidence>
<feature type="compositionally biased region" description="Low complexity" evidence="12">
    <location>
        <begin position="253"/>
        <end position="269"/>
    </location>
</feature>
<evidence type="ECO:0000256" key="14">
    <source>
        <dbReference type="SAM" id="SignalP"/>
    </source>
</evidence>
<dbReference type="OrthoDB" id="27095at2759"/>
<keyword evidence="8" id="KW-0653">Protein transport</keyword>
<evidence type="ECO:0000256" key="2">
    <source>
        <dbReference type="ARBA" id="ARBA00004115"/>
    </source>
</evidence>
<evidence type="ECO:0000256" key="12">
    <source>
        <dbReference type="SAM" id="MobiDB-lite"/>
    </source>
</evidence>
<dbReference type="EMBL" id="JAEUBF010000325">
    <property type="protein sequence ID" value="KAH3679285.1"/>
    <property type="molecule type" value="Genomic_DNA"/>
</dbReference>
<evidence type="ECO:0000313" key="16">
    <source>
        <dbReference type="Proteomes" id="UP000769528"/>
    </source>
</evidence>
<feature type="region of interest" description="Disordered" evidence="12">
    <location>
        <begin position="220"/>
        <end position="275"/>
    </location>
</feature>
<evidence type="ECO:0000256" key="5">
    <source>
        <dbReference type="ARBA" id="ARBA00022448"/>
    </source>
</evidence>
<accession>A0A9P8PX98</accession>
<organism evidence="15 16">
    <name type="scientific">Wickerhamomyces mucosus</name>
    <dbReference type="NCBI Taxonomy" id="1378264"/>
    <lineage>
        <taxon>Eukaryota</taxon>
        <taxon>Fungi</taxon>
        <taxon>Dikarya</taxon>
        <taxon>Ascomycota</taxon>
        <taxon>Saccharomycotina</taxon>
        <taxon>Saccharomycetes</taxon>
        <taxon>Phaffomycetales</taxon>
        <taxon>Wickerhamomycetaceae</taxon>
        <taxon>Wickerhamomyces</taxon>
    </lineage>
</organism>
<protein>
    <recommendedName>
        <fullName evidence="4">Protein SOP4</fullName>
    </recommendedName>
</protein>
<name>A0A9P8PX98_9ASCO</name>
<feature type="transmembrane region" description="Helical" evidence="13">
    <location>
        <begin position="188"/>
        <end position="206"/>
    </location>
</feature>
<evidence type="ECO:0000256" key="3">
    <source>
        <dbReference type="ARBA" id="ARBA00007486"/>
    </source>
</evidence>
<dbReference type="Pfam" id="PF17081">
    <property type="entry name" value="SOP4"/>
    <property type="match status" value="1"/>
</dbReference>
<comment type="function">
    <text evidence="1">Involved in the export of PMA1, possibly through the monitoring or assisting of PMA1 folding and acquisition of competence to enter vesicles.</text>
</comment>
<keyword evidence="11" id="KW-0325">Glycoprotein</keyword>
<keyword evidence="10 13" id="KW-0472">Membrane</keyword>
<keyword evidence="16" id="KW-1185">Reference proteome</keyword>
<dbReference type="PANTHER" id="PTHR13605">
    <property type="entry name" value="ER MEMBRANE PROTEIN COMPLEX SUBUNIT 7"/>
    <property type="match status" value="1"/>
</dbReference>
<evidence type="ECO:0000256" key="4">
    <source>
        <dbReference type="ARBA" id="ARBA00020106"/>
    </source>
</evidence>
<feature type="chain" id="PRO_5040292971" description="Protein SOP4" evidence="14">
    <location>
        <begin position="21"/>
        <end position="275"/>
    </location>
</feature>
<keyword evidence="5" id="KW-0813">Transport</keyword>
<evidence type="ECO:0000256" key="13">
    <source>
        <dbReference type="SAM" id="Phobius"/>
    </source>
</evidence>
<reference evidence="15" key="2">
    <citation type="submission" date="2021-01" db="EMBL/GenBank/DDBJ databases">
        <authorList>
            <person name="Schikora-Tamarit M.A."/>
        </authorList>
    </citation>
    <scope>NUCLEOTIDE SEQUENCE</scope>
    <source>
        <strain evidence="15">CBS6341</strain>
    </source>
</reference>
<reference evidence="15" key="1">
    <citation type="journal article" date="2021" name="Open Biol.">
        <title>Shared evolutionary footprints suggest mitochondrial oxidative damage underlies multiple complex I losses in fungi.</title>
        <authorList>
            <person name="Schikora-Tamarit M.A."/>
            <person name="Marcet-Houben M."/>
            <person name="Nosek J."/>
            <person name="Gabaldon T."/>
        </authorList>
    </citation>
    <scope>NUCLEOTIDE SEQUENCE</scope>
    <source>
        <strain evidence="15">CBS6341</strain>
    </source>
</reference>
<dbReference type="AlphaFoldDB" id="A0A9P8PX98"/>
<comment type="caution">
    <text evidence="15">The sequence shown here is derived from an EMBL/GenBank/DDBJ whole genome shotgun (WGS) entry which is preliminary data.</text>
</comment>
<gene>
    <name evidence="15" type="ORF">WICMUC_001109</name>
</gene>
<dbReference type="PANTHER" id="PTHR13605:SF4">
    <property type="entry name" value="ER MEMBRANE PROTEIN COMPLEX SUBUNIT 7"/>
    <property type="match status" value="1"/>
</dbReference>
<feature type="compositionally biased region" description="Polar residues" evidence="12">
    <location>
        <begin position="222"/>
        <end position="238"/>
    </location>
</feature>
<evidence type="ECO:0000256" key="9">
    <source>
        <dbReference type="ARBA" id="ARBA00022989"/>
    </source>
</evidence>
<evidence type="ECO:0000256" key="1">
    <source>
        <dbReference type="ARBA" id="ARBA00002205"/>
    </source>
</evidence>
<keyword evidence="7 14" id="KW-0732">Signal</keyword>
<evidence type="ECO:0000256" key="7">
    <source>
        <dbReference type="ARBA" id="ARBA00022729"/>
    </source>
</evidence>
<evidence type="ECO:0000313" key="15">
    <source>
        <dbReference type="EMBL" id="KAH3679285.1"/>
    </source>
</evidence>
<proteinExistence type="inferred from homology"/>
<evidence type="ECO:0000256" key="10">
    <source>
        <dbReference type="ARBA" id="ARBA00023136"/>
    </source>
</evidence>
<sequence>MNSLISLILFTSILIGHVFCATINGQINFPENITSIDIQHTTIELIKISELNHSIESSATNFGLKRKTLLQENSNFEFKHIPNGEYLLNILSIDYNFNPNKLKIVINEEQEDNDQIIKAYIYRFGFEFNESIDGDNNSINNNNNNNIELSYPLIINTHSIHPERIYIKPRQLSILEWGPLKTILGNRLYLVLSIVTIFLMVGPLILEKFDPETAKLMKEQRSGTNGVLDPTNTEFISQIKSNKNSDSIDSKPNESLSSASSSTNESGKSIKNRKH</sequence>
<evidence type="ECO:0000256" key="6">
    <source>
        <dbReference type="ARBA" id="ARBA00022692"/>
    </source>
</evidence>
<dbReference type="GO" id="GO:0015031">
    <property type="term" value="P:protein transport"/>
    <property type="evidence" value="ECO:0007669"/>
    <property type="project" value="UniProtKB-KW"/>
</dbReference>
<keyword evidence="9 13" id="KW-1133">Transmembrane helix</keyword>
<keyword evidence="6 13" id="KW-0812">Transmembrane</keyword>
<dbReference type="InterPro" id="IPR031395">
    <property type="entry name" value="Sop4"/>
</dbReference>
<dbReference type="InterPro" id="IPR039163">
    <property type="entry name" value="EMC7"/>
</dbReference>
<comment type="similarity">
    <text evidence="3">Belongs to the SOP4 family.</text>
</comment>
<comment type="subcellular location">
    <subcellularLocation>
        <location evidence="2">Endoplasmic reticulum membrane</location>
        <topology evidence="2">Single-pass type I membrane protein</topology>
    </subcellularLocation>
</comment>